<evidence type="ECO:0000256" key="1">
    <source>
        <dbReference type="ARBA" id="ARBA00001164"/>
    </source>
</evidence>
<comment type="similarity">
    <text evidence="9">Belongs to the TrpF family.</text>
</comment>
<accession>A0ABW2IL19</accession>
<gene>
    <name evidence="9" type="primary">trpF</name>
    <name evidence="11" type="ORF">ACFQS8_08165</name>
</gene>
<comment type="catalytic activity">
    <reaction evidence="1 9">
        <text>N-(5-phospho-beta-D-ribosyl)anthranilate = 1-(2-carboxyphenylamino)-1-deoxy-D-ribulose 5-phosphate</text>
        <dbReference type="Rhea" id="RHEA:21540"/>
        <dbReference type="ChEBI" id="CHEBI:18277"/>
        <dbReference type="ChEBI" id="CHEBI:58613"/>
        <dbReference type="EC" id="5.3.1.24"/>
    </reaction>
</comment>
<evidence type="ECO:0000256" key="9">
    <source>
        <dbReference type="HAMAP-Rule" id="MF_00135"/>
    </source>
</evidence>
<dbReference type="HAMAP" id="MF_00135">
    <property type="entry name" value="PRAI"/>
    <property type="match status" value="1"/>
</dbReference>
<dbReference type="InterPro" id="IPR013785">
    <property type="entry name" value="Aldolase_TIM"/>
</dbReference>
<dbReference type="RefSeq" id="WP_382166820.1">
    <property type="nucleotide sequence ID" value="NZ_JBHTBR010000004.1"/>
</dbReference>
<dbReference type="EC" id="5.3.1.24" evidence="3 9"/>
<keyword evidence="12" id="KW-1185">Reference proteome</keyword>
<dbReference type="InterPro" id="IPR001240">
    <property type="entry name" value="PRAI_dom"/>
</dbReference>
<evidence type="ECO:0000256" key="2">
    <source>
        <dbReference type="ARBA" id="ARBA00004664"/>
    </source>
</evidence>
<reference evidence="12" key="1">
    <citation type="journal article" date="2019" name="Int. J. Syst. Evol. Microbiol.">
        <title>The Global Catalogue of Microorganisms (GCM) 10K type strain sequencing project: providing services to taxonomists for standard genome sequencing and annotation.</title>
        <authorList>
            <consortium name="The Broad Institute Genomics Platform"/>
            <consortium name="The Broad Institute Genome Sequencing Center for Infectious Disease"/>
            <person name="Wu L."/>
            <person name="Ma J."/>
        </authorList>
    </citation>
    <scope>NUCLEOTIDE SEQUENCE [LARGE SCALE GENOMIC DNA]</scope>
    <source>
        <strain evidence="12">CCUG 51308</strain>
    </source>
</reference>
<dbReference type="GO" id="GO:0016853">
    <property type="term" value="F:isomerase activity"/>
    <property type="evidence" value="ECO:0007669"/>
    <property type="project" value="UniProtKB-KW"/>
</dbReference>
<dbReference type="Proteomes" id="UP001596492">
    <property type="component" value="Unassembled WGS sequence"/>
</dbReference>
<dbReference type="Gene3D" id="3.20.20.70">
    <property type="entry name" value="Aldolase class I"/>
    <property type="match status" value="1"/>
</dbReference>
<dbReference type="EMBL" id="JBHTBR010000004">
    <property type="protein sequence ID" value="MFC7291587.1"/>
    <property type="molecule type" value="Genomic_DNA"/>
</dbReference>
<comment type="caution">
    <text evidence="11">The sequence shown here is derived from an EMBL/GenBank/DDBJ whole genome shotgun (WGS) entry which is preliminary data.</text>
</comment>
<keyword evidence="6 9" id="KW-0822">Tryptophan biosynthesis</keyword>
<evidence type="ECO:0000256" key="3">
    <source>
        <dbReference type="ARBA" id="ARBA00012572"/>
    </source>
</evidence>
<feature type="domain" description="N-(5'phosphoribosyl) anthranilate isomerase (PRAI)" evidence="10">
    <location>
        <begin position="4"/>
        <end position="208"/>
    </location>
</feature>
<dbReference type="InterPro" id="IPR044643">
    <property type="entry name" value="TrpF_fam"/>
</dbReference>
<keyword evidence="7 9" id="KW-0057">Aromatic amino acid biosynthesis</keyword>
<evidence type="ECO:0000256" key="5">
    <source>
        <dbReference type="ARBA" id="ARBA00022605"/>
    </source>
</evidence>
<name>A0ABW2IL19_9PROT</name>
<sequence>MNTVKICGLKQEAMIETAIDAGADHVGFVHFPKSPRHLELARIEELAHFVGKKAFSWVVLAKPSVELLLKIAQDLPSVAGIQVHGALDADMLAQVRAVRHDLKIMRAYSVSLTGDLPTQEEMRCYDYVLFDAKPKADDKLPGGNGTRFNWEIMQGFRAPVPWFLAGGLDAENVQIAISQSGAKMVDVSSGVEAQPGVKDEKKVEAFIKAARFE</sequence>
<dbReference type="Pfam" id="PF00697">
    <property type="entry name" value="PRAI"/>
    <property type="match status" value="1"/>
</dbReference>
<evidence type="ECO:0000259" key="10">
    <source>
        <dbReference type="Pfam" id="PF00697"/>
    </source>
</evidence>
<dbReference type="PANTHER" id="PTHR42894:SF1">
    <property type="entry name" value="N-(5'-PHOSPHORIBOSYL)ANTHRANILATE ISOMERASE"/>
    <property type="match status" value="1"/>
</dbReference>
<dbReference type="InterPro" id="IPR011060">
    <property type="entry name" value="RibuloseP-bd_barrel"/>
</dbReference>
<organism evidence="11 12">
    <name type="scientific">Hirschia litorea</name>
    <dbReference type="NCBI Taxonomy" id="1199156"/>
    <lineage>
        <taxon>Bacteria</taxon>
        <taxon>Pseudomonadati</taxon>
        <taxon>Pseudomonadota</taxon>
        <taxon>Alphaproteobacteria</taxon>
        <taxon>Hyphomonadales</taxon>
        <taxon>Hyphomonadaceae</taxon>
        <taxon>Hirschia</taxon>
    </lineage>
</organism>
<proteinExistence type="inferred from homology"/>
<dbReference type="PANTHER" id="PTHR42894">
    <property type="entry name" value="N-(5'-PHOSPHORIBOSYL)ANTHRANILATE ISOMERASE"/>
    <property type="match status" value="1"/>
</dbReference>
<evidence type="ECO:0000256" key="7">
    <source>
        <dbReference type="ARBA" id="ARBA00023141"/>
    </source>
</evidence>
<dbReference type="SUPFAM" id="SSF51366">
    <property type="entry name" value="Ribulose-phoshate binding barrel"/>
    <property type="match status" value="1"/>
</dbReference>
<protein>
    <recommendedName>
        <fullName evidence="4 9">N-(5'-phosphoribosyl)anthranilate isomerase</fullName>
        <shortName evidence="9">PRAI</shortName>
        <ecNumber evidence="3 9">5.3.1.24</ecNumber>
    </recommendedName>
</protein>
<keyword evidence="8 9" id="KW-0413">Isomerase</keyword>
<evidence type="ECO:0000313" key="11">
    <source>
        <dbReference type="EMBL" id="MFC7291587.1"/>
    </source>
</evidence>
<comment type="pathway">
    <text evidence="2 9">Amino-acid biosynthesis; L-tryptophan biosynthesis; L-tryptophan from chorismate: step 3/5.</text>
</comment>
<keyword evidence="5 9" id="KW-0028">Amino-acid biosynthesis</keyword>
<evidence type="ECO:0000256" key="8">
    <source>
        <dbReference type="ARBA" id="ARBA00023235"/>
    </source>
</evidence>
<evidence type="ECO:0000256" key="6">
    <source>
        <dbReference type="ARBA" id="ARBA00022822"/>
    </source>
</evidence>
<dbReference type="CDD" id="cd00405">
    <property type="entry name" value="PRAI"/>
    <property type="match status" value="1"/>
</dbReference>
<evidence type="ECO:0000313" key="12">
    <source>
        <dbReference type="Proteomes" id="UP001596492"/>
    </source>
</evidence>
<evidence type="ECO:0000256" key="4">
    <source>
        <dbReference type="ARBA" id="ARBA00022272"/>
    </source>
</evidence>